<organism evidence="2">
    <name type="scientific">Caenorhabditis brenneri</name>
    <name type="common">Nematode worm</name>
    <dbReference type="NCBI Taxonomy" id="135651"/>
    <lineage>
        <taxon>Eukaryota</taxon>
        <taxon>Metazoa</taxon>
        <taxon>Ecdysozoa</taxon>
        <taxon>Nematoda</taxon>
        <taxon>Chromadorea</taxon>
        <taxon>Rhabditida</taxon>
        <taxon>Rhabditina</taxon>
        <taxon>Rhabditomorpha</taxon>
        <taxon>Rhabditoidea</taxon>
        <taxon>Rhabditidae</taxon>
        <taxon>Peloderinae</taxon>
        <taxon>Caenorhabditis</taxon>
    </lineage>
</organism>
<reference evidence="2" key="1">
    <citation type="submission" date="2011-07" db="EMBL/GenBank/DDBJ databases">
        <authorList>
            <consortium name="Caenorhabditis brenneri Sequencing and Analysis Consortium"/>
            <person name="Wilson R.K."/>
        </authorList>
    </citation>
    <scope>NUCLEOTIDE SEQUENCE [LARGE SCALE GENOMIC DNA]</scope>
    <source>
        <strain evidence="2">PB2801</strain>
    </source>
</reference>
<gene>
    <name evidence="1" type="ORF">CAEBREN_20314</name>
</gene>
<evidence type="ECO:0000313" key="2">
    <source>
        <dbReference type="Proteomes" id="UP000008068"/>
    </source>
</evidence>
<sequence length="816" mass="92181">MAKKPRITSASYDSGNIHGRAEVQTTDFINLRDDSDSSDNDFTVVRSANPLADISKAVGWEDNSDSDEDFVVVQTDLPLKDGSALAANSDTELCPSSSQVSTPTATHQKKTIQVSPTDSIILRLPMFISAQNLKFQSTNRVNQIDSIDEPGPTKKLKTFETQRNDNIEIFLHFFESSIKWRECHEKSRNSFLPNFATFSTFFRDLMRGCPSLPQHRLANVNSNTIRRAASSAVFFLWYCEEKKKCVRRDGETIEKASLHWISNLNSAQKAEVVAEFACWYSTLPPARISATKLVAASFISSRVNVKETSTLFTVVRGLMAYFTYIGCIGSSYCRRPTDESKTIWATVKQTLISMEKNRGGALETSQHPLSLQDIIVLMLRTDGVKTLSGIQSWLFSMVIADFGLRVSSIRNRWEKGFWLLNPDLDNDDCDDDGRANEPEDDCVCGAESVPDCVCSINDNKTSVEEEDLDVDFDSIKIKDVVVWKRKSEKSDPPGSIRIRVTLSVSSTKTTGQKFFKPELLGSSYPKVLPDGTFDWSPNAAIALTALLVINDSMGYAKTIVSSVVCRGDSQRIFLENDAKMCLLSSDRWRSNQSELYIRSVMVNLKSHGRTDAGITAFDWQTAIFYSSPQNKTKYEHVRISELLEKLVELDPKNEATIRAGWKNQTTAQKRHIQNTINSFNYKNSPAPSIPDEEMRKQLEYRPILNVAETFKQLEVIRKWNLNSMPFSGFGRKPLLSCVQYLTVLFHLTTPLTHQTSIGTKNMRVTVQAVNSYAQCVWMLKFQTESHFCVIYGNDILDRRFIFNGNYYDLIFEISSK</sequence>
<proteinExistence type="predicted"/>
<dbReference type="InParanoid" id="G0P1H1"/>
<dbReference type="OrthoDB" id="5906131at2759"/>
<dbReference type="EMBL" id="GL380013">
    <property type="protein sequence ID" value="EGT42338.1"/>
    <property type="molecule type" value="Genomic_DNA"/>
</dbReference>
<accession>G0P1H1</accession>
<name>G0P1H1_CAEBE</name>
<protein>
    <submittedName>
        <fullName evidence="1">Uncharacterized protein</fullName>
    </submittedName>
</protein>
<evidence type="ECO:0000313" key="1">
    <source>
        <dbReference type="EMBL" id="EGT42338.1"/>
    </source>
</evidence>
<dbReference type="HOGENOM" id="CLU_346213_0_0_1"/>
<dbReference type="Proteomes" id="UP000008068">
    <property type="component" value="Unassembled WGS sequence"/>
</dbReference>
<dbReference type="AlphaFoldDB" id="G0P1H1"/>
<dbReference type="eggNOG" id="ENOG502TIJ4">
    <property type="taxonomic scope" value="Eukaryota"/>
</dbReference>
<keyword evidence="2" id="KW-1185">Reference proteome</keyword>